<dbReference type="RefSeq" id="XP_014145062.1">
    <property type="nucleotide sequence ID" value="XM_014289587.1"/>
</dbReference>
<organism evidence="2 3">
    <name type="scientific">Sphaeroforma arctica JP610</name>
    <dbReference type="NCBI Taxonomy" id="667725"/>
    <lineage>
        <taxon>Eukaryota</taxon>
        <taxon>Ichthyosporea</taxon>
        <taxon>Ichthyophonida</taxon>
        <taxon>Sphaeroforma</taxon>
    </lineage>
</organism>
<accession>A0A0L0F363</accession>
<gene>
    <name evidence="2" type="ORF">SARC_16303</name>
</gene>
<reference evidence="2 3" key="1">
    <citation type="submission" date="2011-02" db="EMBL/GenBank/DDBJ databases">
        <title>The Genome Sequence of Sphaeroforma arctica JP610.</title>
        <authorList>
            <consortium name="The Broad Institute Genome Sequencing Platform"/>
            <person name="Russ C."/>
            <person name="Cuomo C."/>
            <person name="Young S.K."/>
            <person name="Zeng Q."/>
            <person name="Gargeya S."/>
            <person name="Alvarado L."/>
            <person name="Berlin A."/>
            <person name="Chapman S.B."/>
            <person name="Chen Z."/>
            <person name="Freedman E."/>
            <person name="Gellesch M."/>
            <person name="Goldberg J."/>
            <person name="Griggs A."/>
            <person name="Gujja S."/>
            <person name="Heilman E."/>
            <person name="Heiman D."/>
            <person name="Howarth C."/>
            <person name="Mehta T."/>
            <person name="Neiman D."/>
            <person name="Pearson M."/>
            <person name="Roberts A."/>
            <person name="Saif S."/>
            <person name="Shea T."/>
            <person name="Shenoy N."/>
            <person name="Sisk P."/>
            <person name="Stolte C."/>
            <person name="Sykes S."/>
            <person name="White J."/>
            <person name="Yandava C."/>
            <person name="Burger G."/>
            <person name="Gray M.W."/>
            <person name="Holland P.W.H."/>
            <person name="King N."/>
            <person name="Lang F.B.F."/>
            <person name="Roger A.J."/>
            <person name="Ruiz-Trillo I."/>
            <person name="Haas B."/>
            <person name="Nusbaum C."/>
            <person name="Birren B."/>
        </authorList>
    </citation>
    <scope>NUCLEOTIDE SEQUENCE [LARGE SCALE GENOMIC DNA]</scope>
    <source>
        <strain evidence="2 3">JP610</strain>
    </source>
</reference>
<keyword evidence="3" id="KW-1185">Reference proteome</keyword>
<sequence>MAHELAVVKAELEEAKNLQAEKQATIADLQAAAAALVASHKVELENVAAQNSQIAEKNEELNARTVA</sequence>
<evidence type="ECO:0000313" key="2">
    <source>
        <dbReference type="EMBL" id="KNC71160.1"/>
    </source>
</evidence>
<proteinExistence type="predicted"/>
<feature type="non-terminal residue" evidence="2">
    <location>
        <position position="67"/>
    </location>
</feature>
<evidence type="ECO:0000313" key="3">
    <source>
        <dbReference type="Proteomes" id="UP000054560"/>
    </source>
</evidence>
<dbReference type="AlphaFoldDB" id="A0A0L0F363"/>
<protein>
    <submittedName>
        <fullName evidence="2">Uncharacterized protein</fullName>
    </submittedName>
</protein>
<name>A0A0L0F363_9EUKA</name>
<feature type="coiled-coil region" evidence="1">
    <location>
        <begin position="5"/>
        <end position="64"/>
    </location>
</feature>
<evidence type="ECO:0000256" key="1">
    <source>
        <dbReference type="SAM" id="Coils"/>
    </source>
</evidence>
<keyword evidence="1" id="KW-0175">Coiled coil</keyword>
<dbReference type="EMBL" id="KQ249383">
    <property type="protein sequence ID" value="KNC71160.1"/>
    <property type="molecule type" value="Genomic_DNA"/>
</dbReference>
<dbReference type="GeneID" id="25916807"/>
<dbReference type="Proteomes" id="UP000054560">
    <property type="component" value="Unassembled WGS sequence"/>
</dbReference>